<dbReference type="EMBL" id="AP018553">
    <property type="protein sequence ID" value="BBD73631.1"/>
    <property type="molecule type" value="Genomic_DNA"/>
</dbReference>
<organism evidence="1 3">
    <name type="scientific">Sulfodiicoccus acidiphilus</name>
    <dbReference type="NCBI Taxonomy" id="1670455"/>
    <lineage>
        <taxon>Archaea</taxon>
        <taxon>Thermoproteota</taxon>
        <taxon>Thermoprotei</taxon>
        <taxon>Sulfolobales</taxon>
        <taxon>Sulfolobaceae</taxon>
        <taxon>Sulfodiicoccus</taxon>
    </lineage>
</organism>
<dbReference type="PANTHER" id="PTHR36849:SF1">
    <property type="entry name" value="CYTOPLASMIC PROTEIN"/>
    <property type="match status" value="1"/>
</dbReference>
<reference evidence="2" key="4">
    <citation type="submission" date="2020-09" db="EMBL/GenBank/DDBJ databases">
        <authorList>
            <person name="Sun Q."/>
            <person name="Ohkuma M."/>
        </authorList>
    </citation>
    <scope>NUCLEOTIDE SEQUENCE</scope>
    <source>
        <strain evidence="2">JCM 31740</strain>
    </source>
</reference>
<evidence type="ECO:0008006" key="4">
    <source>
        <dbReference type="Google" id="ProtNLM"/>
    </source>
</evidence>
<dbReference type="InterPro" id="IPR052552">
    <property type="entry name" value="YeaO-like"/>
</dbReference>
<evidence type="ECO:0000313" key="2">
    <source>
        <dbReference type="EMBL" id="GGU02182.1"/>
    </source>
</evidence>
<evidence type="ECO:0000313" key="1">
    <source>
        <dbReference type="EMBL" id="BBD73631.1"/>
    </source>
</evidence>
<protein>
    <recommendedName>
        <fullName evidence="4">DUF488 domain-containing protein</fullName>
    </recommendedName>
</protein>
<proteinExistence type="predicted"/>
<name>A0A348B629_9CREN</name>
<gene>
    <name evidence="2" type="ORF">GCM10007116_19150</name>
    <name evidence="1" type="ORF">HS1genome_2020</name>
</gene>
<reference evidence="3" key="2">
    <citation type="submission" date="2018-04" db="EMBL/GenBank/DDBJ databases">
        <title>Complete genome sequence of Sulfodiicoccus acidiphilus strain HS-1.</title>
        <authorList>
            <person name="Sakai H.D."/>
            <person name="Kurosawa N."/>
        </authorList>
    </citation>
    <scope>NUCLEOTIDE SEQUENCE [LARGE SCALE GENOMIC DNA]</scope>
    <source>
        <strain evidence="3">HS-1</strain>
    </source>
</reference>
<dbReference type="EMBL" id="BMQS01000021">
    <property type="protein sequence ID" value="GGU02182.1"/>
    <property type="molecule type" value="Genomic_DNA"/>
</dbReference>
<dbReference type="Proteomes" id="UP000276741">
    <property type="component" value="Chromosome"/>
</dbReference>
<evidence type="ECO:0000313" key="3">
    <source>
        <dbReference type="Proteomes" id="UP000276741"/>
    </source>
</evidence>
<sequence length="127" mass="14936">MLVSVKNFIMIKVKRIYDEPSPEDGLRVLVDRLWPRGVKKEVARVDVWLKEIAPSDELRKWFSHDPGRWEEFKVKYREELEGNPNLARLAQLVRENNAVTLLYSAKDRDRNNAVALREVLEGYLSRS</sequence>
<dbReference type="Proteomes" id="UP000616143">
    <property type="component" value="Unassembled WGS sequence"/>
</dbReference>
<reference evidence="1" key="3">
    <citation type="journal article" date="2019" name="BMC Res. Notes">
        <title>Complete genome sequence of the Sulfodiicoccus acidiphilus strain HS-1T, the first crenarchaeon that lacks polB3, isolated from an acidic hot spring in Ohwaku-dani, Hakone, Japan.</title>
        <authorList>
            <person name="Sakai H.D."/>
            <person name="Kurosawa N."/>
        </authorList>
    </citation>
    <scope>NUCLEOTIDE SEQUENCE</scope>
    <source>
        <strain evidence="1">HS-1</strain>
    </source>
</reference>
<reference evidence="2" key="1">
    <citation type="journal article" date="2014" name="Int. J. Syst. Evol. Microbiol.">
        <title>Complete genome sequence of Corynebacterium casei LMG S-19264T (=DSM 44701T), isolated from a smear-ripened cheese.</title>
        <authorList>
            <consortium name="US DOE Joint Genome Institute (JGI-PGF)"/>
            <person name="Walter F."/>
            <person name="Albersmeier A."/>
            <person name="Kalinowski J."/>
            <person name="Ruckert C."/>
        </authorList>
    </citation>
    <scope>NUCLEOTIDE SEQUENCE</scope>
    <source>
        <strain evidence="2">JCM 31740</strain>
    </source>
</reference>
<dbReference type="PANTHER" id="PTHR36849">
    <property type="entry name" value="CYTOPLASMIC PROTEIN-RELATED"/>
    <property type="match status" value="1"/>
</dbReference>
<keyword evidence="3" id="KW-1185">Reference proteome</keyword>
<dbReference type="AlphaFoldDB" id="A0A348B629"/>
<accession>A0A348B629</accession>
<dbReference type="Pfam" id="PF22752">
    <property type="entry name" value="DUF488-N3i"/>
    <property type="match status" value="1"/>
</dbReference>
<dbReference type="KEGG" id="sacd:HS1genome_2020"/>